<evidence type="ECO:0000259" key="1">
    <source>
        <dbReference type="Pfam" id="PF01380"/>
    </source>
</evidence>
<dbReference type="Gene3D" id="3.40.50.10490">
    <property type="entry name" value="Glucose-6-phosphate isomerase like protein, domain 1"/>
    <property type="match status" value="2"/>
</dbReference>
<dbReference type="SUPFAM" id="SSF53697">
    <property type="entry name" value="SIS domain"/>
    <property type="match status" value="1"/>
</dbReference>
<dbReference type="InterPro" id="IPR046348">
    <property type="entry name" value="SIS_dom_sf"/>
</dbReference>
<gene>
    <name evidence="2" type="ORF">RJ641_036914</name>
</gene>
<dbReference type="InterPro" id="IPR001347">
    <property type="entry name" value="SIS_dom"/>
</dbReference>
<dbReference type="EMBL" id="JBAMMX010000009">
    <property type="protein sequence ID" value="KAK6934020.1"/>
    <property type="molecule type" value="Genomic_DNA"/>
</dbReference>
<keyword evidence="3" id="KW-1185">Reference proteome</keyword>
<organism evidence="2 3">
    <name type="scientific">Dillenia turbinata</name>
    <dbReference type="NCBI Taxonomy" id="194707"/>
    <lineage>
        <taxon>Eukaryota</taxon>
        <taxon>Viridiplantae</taxon>
        <taxon>Streptophyta</taxon>
        <taxon>Embryophyta</taxon>
        <taxon>Tracheophyta</taxon>
        <taxon>Spermatophyta</taxon>
        <taxon>Magnoliopsida</taxon>
        <taxon>eudicotyledons</taxon>
        <taxon>Gunneridae</taxon>
        <taxon>Pentapetalae</taxon>
        <taxon>Dilleniales</taxon>
        <taxon>Dilleniaceae</taxon>
        <taxon>Dillenia</taxon>
    </lineage>
</organism>
<comment type="caution">
    <text evidence="2">The sequence shown here is derived from an EMBL/GenBank/DDBJ whole genome shotgun (WGS) entry which is preliminary data.</text>
</comment>
<dbReference type="GO" id="GO:0004360">
    <property type="term" value="F:glutamine-fructose-6-phosphate transaminase (isomerizing) activity"/>
    <property type="evidence" value="ECO:0007669"/>
    <property type="project" value="TreeGrafter"/>
</dbReference>
<dbReference type="AlphaFoldDB" id="A0AAN8ZH06"/>
<proteinExistence type="predicted"/>
<dbReference type="GO" id="GO:0097367">
    <property type="term" value="F:carbohydrate derivative binding"/>
    <property type="evidence" value="ECO:0007669"/>
    <property type="project" value="InterPro"/>
</dbReference>
<dbReference type="GO" id="GO:0006002">
    <property type="term" value="P:fructose 6-phosphate metabolic process"/>
    <property type="evidence" value="ECO:0007669"/>
    <property type="project" value="TreeGrafter"/>
</dbReference>
<dbReference type="GO" id="GO:0006047">
    <property type="term" value="P:UDP-N-acetylglucosamine metabolic process"/>
    <property type="evidence" value="ECO:0007669"/>
    <property type="project" value="TreeGrafter"/>
</dbReference>
<feature type="domain" description="SIS" evidence="1">
    <location>
        <begin position="39"/>
        <end position="102"/>
    </location>
</feature>
<dbReference type="Proteomes" id="UP001370490">
    <property type="component" value="Unassembled WGS sequence"/>
</dbReference>
<sequence>MIHGQVYKAQCVAHVHVFPKKVRKVLKLDQEMKDFSKLLMNEQSFLVFGRGYNHATAIEYGLKTKKEALMHSEGILAGEMKPGPLALADENLPILIIELQRHLGKHLVISICC</sequence>
<name>A0AAN8ZH06_9MAGN</name>
<protein>
    <submittedName>
        <fullName evidence="2">SIS domain</fullName>
    </submittedName>
</protein>
<dbReference type="Pfam" id="PF01380">
    <property type="entry name" value="SIS"/>
    <property type="match status" value="1"/>
</dbReference>
<reference evidence="2 3" key="1">
    <citation type="submission" date="2023-12" db="EMBL/GenBank/DDBJ databases">
        <title>A high-quality genome assembly for Dillenia turbinata (Dilleniales).</title>
        <authorList>
            <person name="Chanderbali A."/>
        </authorList>
    </citation>
    <scope>NUCLEOTIDE SEQUENCE [LARGE SCALE GENOMIC DNA]</scope>
    <source>
        <strain evidence="2">LSX21</strain>
        <tissue evidence="2">Leaf</tissue>
    </source>
</reference>
<accession>A0AAN8ZH06</accession>
<evidence type="ECO:0000313" key="3">
    <source>
        <dbReference type="Proteomes" id="UP001370490"/>
    </source>
</evidence>
<dbReference type="PANTHER" id="PTHR10937">
    <property type="entry name" value="GLUCOSAMINE--FRUCTOSE-6-PHOSPHATE AMINOTRANSFERASE, ISOMERIZING"/>
    <property type="match status" value="1"/>
</dbReference>
<dbReference type="PANTHER" id="PTHR10937:SF0">
    <property type="entry name" value="GLUTAMINE--FRUCTOSE-6-PHOSPHATE TRANSAMINASE (ISOMERIZING)"/>
    <property type="match status" value="1"/>
</dbReference>
<evidence type="ECO:0000313" key="2">
    <source>
        <dbReference type="EMBL" id="KAK6934020.1"/>
    </source>
</evidence>
<dbReference type="GO" id="GO:0006487">
    <property type="term" value="P:protein N-linked glycosylation"/>
    <property type="evidence" value="ECO:0007669"/>
    <property type="project" value="TreeGrafter"/>
</dbReference>